<organism evidence="1">
    <name type="scientific">Fagus sylvatica</name>
    <name type="common">Beechnut</name>
    <dbReference type="NCBI Taxonomy" id="28930"/>
    <lineage>
        <taxon>Eukaryota</taxon>
        <taxon>Viridiplantae</taxon>
        <taxon>Streptophyta</taxon>
        <taxon>Embryophyta</taxon>
        <taxon>Tracheophyta</taxon>
        <taxon>Spermatophyta</taxon>
        <taxon>Magnoliopsida</taxon>
        <taxon>eudicotyledons</taxon>
        <taxon>Gunneridae</taxon>
        <taxon>Pentapetalae</taxon>
        <taxon>rosids</taxon>
        <taxon>fabids</taxon>
        <taxon>Fagales</taxon>
        <taxon>Fagaceae</taxon>
        <taxon>Fagus</taxon>
    </lineage>
</organism>
<name>A0A2N9F4X5_FAGSY</name>
<dbReference type="AlphaFoldDB" id="A0A2N9F4X5"/>
<reference evidence="1" key="1">
    <citation type="submission" date="2018-02" db="EMBL/GenBank/DDBJ databases">
        <authorList>
            <person name="Cohen D.B."/>
            <person name="Kent A.D."/>
        </authorList>
    </citation>
    <scope>NUCLEOTIDE SEQUENCE</scope>
</reference>
<gene>
    <name evidence="1" type="ORF">FSB_LOCUS13899</name>
</gene>
<accession>A0A2N9F4X5</accession>
<dbReference type="EMBL" id="OIVN01000818">
    <property type="protein sequence ID" value="SPC86017.1"/>
    <property type="molecule type" value="Genomic_DNA"/>
</dbReference>
<sequence>MSCSCHCECAVPSDSIATTDDSQAACIRIIKYDASCFQASEVRHYSLSFKALLLLLILTFVTLRILCHQSDSGHAPETSVLTAVLPPTAYSRTARGHSRAATSPSSVAFVPETSATPCLPLYSSHLRSNEGHYLYDQICSAYSLIPMSTPISAPAVIQQRIGLELLRTHRILKRALTLLAAESFTRERLAVDSIADDGDDRESSSPVPSLRPCIPIVLTELANLKSFLLGLGPAFPSIRHFKLSAIIPLLVARDRALCKKVVCPPY</sequence>
<evidence type="ECO:0000313" key="1">
    <source>
        <dbReference type="EMBL" id="SPC86017.1"/>
    </source>
</evidence>
<proteinExistence type="predicted"/>
<protein>
    <submittedName>
        <fullName evidence="1">Uncharacterized protein</fullName>
    </submittedName>
</protein>